<protein>
    <submittedName>
        <fullName evidence="3">Exopolyphosphatase / guanosine-5'-triphosphate,3'-diphosphate pyrophosphatase</fullName>
    </submittedName>
</protein>
<evidence type="ECO:0000259" key="1">
    <source>
        <dbReference type="Pfam" id="PF02541"/>
    </source>
</evidence>
<dbReference type="PANTHER" id="PTHR30005">
    <property type="entry name" value="EXOPOLYPHOSPHATASE"/>
    <property type="match status" value="1"/>
</dbReference>
<feature type="domain" description="Ppx/GppA phosphatase N-terminal" evidence="1">
    <location>
        <begin position="28"/>
        <end position="302"/>
    </location>
</feature>
<dbReference type="GO" id="GO:0016462">
    <property type="term" value="F:pyrophosphatase activity"/>
    <property type="evidence" value="ECO:0007669"/>
    <property type="project" value="TreeGrafter"/>
</dbReference>
<organism evidence="3 4">
    <name type="scientific">Sphingomonas palmae</name>
    <dbReference type="NCBI Taxonomy" id="1855283"/>
    <lineage>
        <taxon>Bacteria</taxon>
        <taxon>Pseudomonadati</taxon>
        <taxon>Pseudomonadota</taxon>
        <taxon>Alphaproteobacteria</taxon>
        <taxon>Sphingomonadales</taxon>
        <taxon>Sphingomonadaceae</taxon>
        <taxon>Sphingomonas</taxon>
    </lineage>
</organism>
<dbReference type="SUPFAM" id="SSF53067">
    <property type="entry name" value="Actin-like ATPase domain"/>
    <property type="match status" value="2"/>
</dbReference>
<dbReference type="Pfam" id="PF02541">
    <property type="entry name" value="Ppx-GppA"/>
    <property type="match status" value="1"/>
</dbReference>
<dbReference type="InterPro" id="IPR003695">
    <property type="entry name" value="Ppx_GppA_N"/>
</dbReference>
<dbReference type="PANTHER" id="PTHR30005:SF0">
    <property type="entry name" value="RETROGRADE REGULATION PROTEIN 2"/>
    <property type="match status" value="1"/>
</dbReference>
<dbReference type="Gene3D" id="3.30.420.40">
    <property type="match status" value="1"/>
</dbReference>
<proteinExistence type="predicted"/>
<keyword evidence="4" id="KW-1185">Reference proteome</keyword>
<dbReference type="STRING" id="1855283.SAMN05216382_0222"/>
<dbReference type="Gene3D" id="3.30.420.150">
    <property type="entry name" value="Exopolyphosphatase. Domain 2"/>
    <property type="match status" value="1"/>
</dbReference>
<evidence type="ECO:0000313" key="4">
    <source>
        <dbReference type="Proteomes" id="UP000199214"/>
    </source>
</evidence>
<name>A0A1H7GBC3_9SPHN</name>
<feature type="domain" description="Exopolyphosphatase C-terminal" evidence="2">
    <location>
        <begin position="312"/>
        <end position="487"/>
    </location>
</feature>
<evidence type="ECO:0000313" key="3">
    <source>
        <dbReference type="EMBL" id="SEK34122.1"/>
    </source>
</evidence>
<dbReference type="InterPro" id="IPR043129">
    <property type="entry name" value="ATPase_NBD"/>
</dbReference>
<dbReference type="EMBL" id="FNZZ01000001">
    <property type="protein sequence ID" value="SEK34122.1"/>
    <property type="molecule type" value="Genomic_DNA"/>
</dbReference>
<reference evidence="4" key="1">
    <citation type="submission" date="2016-10" db="EMBL/GenBank/DDBJ databases">
        <authorList>
            <person name="Varghese N."/>
            <person name="Submissions S."/>
        </authorList>
    </citation>
    <scope>NUCLEOTIDE SEQUENCE [LARGE SCALE GENOMIC DNA]</scope>
    <source>
        <strain evidence="4">JS21-1</strain>
    </source>
</reference>
<accession>A0A1H7GBC3</accession>
<dbReference type="InterPro" id="IPR048951">
    <property type="entry name" value="Ppx_C"/>
</dbReference>
<dbReference type="CDD" id="cd24052">
    <property type="entry name" value="ASKHA_NBD_HpPPX-GppA-like"/>
    <property type="match status" value="1"/>
</dbReference>
<dbReference type="Pfam" id="PF21697">
    <property type="entry name" value="Ppx_C"/>
    <property type="match status" value="1"/>
</dbReference>
<evidence type="ECO:0000259" key="2">
    <source>
        <dbReference type="Pfam" id="PF21697"/>
    </source>
</evidence>
<dbReference type="InterPro" id="IPR050273">
    <property type="entry name" value="GppA/Ppx_hydrolase"/>
</dbReference>
<dbReference type="Proteomes" id="UP000199214">
    <property type="component" value="Unassembled WGS sequence"/>
</dbReference>
<sequence length="494" mass="52121">MIAARIERGVEPPRTAIIDIGSNSIRLVVYQGPARLPTTLFNEKVLAGLGRSLAATGSIDAEAMAAAETALHRFAALAAAMEVSRVRTVATAAVRDAKNGAALIGLAEAAGLSVEVLSGEEEAAAAGYGVMSGIPHANGIVGDLGGGSLELVRVRKGELAERASFPLGVLRLAPLRQRGRLERTVETMLRDAGWIGAGKNLPLYLVGGSWRGLARLAMHRARYPLPIIHQYAMSADTIASLSRTLSHLGKPQLKEVPGLSGGRIPTLGDAAALLSVLLKHLKSSGTIVSAFGLREGLLFQELGPAERAEDPLIAAARDEARLAGRFPEHGDLLDRWIAPLFGDDKPAEARLRNAACQLADVGWRANPEFRAERGLEIALHGNWVGIDGRGRAMMAQALWTALGGAITPPEALLRLAPEAALRRAAVWGHAIRLGQRLSAGVAEPLRRSRLVLDAGTLRLDLDRSVSALYGEAVAKRHASLAAAMGRTAVSNAVR</sequence>
<gene>
    <name evidence="3" type="ORF">SAMN05216382_0222</name>
</gene>
<dbReference type="Gene3D" id="1.10.3210.10">
    <property type="entry name" value="Hypothetical protein af1432"/>
    <property type="match status" value="1"/>
</dbReference>
<dbReference type="AlphaFoldDB" id="A0A1H7GBC3"/>
<dbReference type="SUPFAM" id="SSF109604">
    <property type="entry name" value="HD-domain/PDEase-like"/>
    <property type="match status" value="1"/>
</dbReference>